<proteinExistence type="predicted"/>
<organism evidence="2 3">
    <name type="scientific">Noviherbaspirillum aridicola</name>
    <dbReference type="NCBI Taxonomy" id="2849687"/>
    <lineage>
        <taxon>Bacteria</taxon>
        <taxon>Pseudomonadati</taxon>
        <taxon>Pseudomonadota</taxon>
        <taxon>Betaproteobacteria</taxon>
        <taxon>Burkholderiales</taxon>
        <taxon>Oxalobacteraceae</taxon>
        <taxon>Noviherbaspirillum</taxon>
    </lineage>
</organism>
<gene>
    <name evidence="2" type="ORF">NCCP691_08470</name>
</gene>
<keyword evidence="3" id="KW-1185">Reference proteome</keyword>
<dbReference type="Proteomes" id="UP000887222">
    <property type="component" value="Unassembled WGS sequence"/>
</dbReference>
<keyword evidence="1" id="KW-0732">Signal</keyword>
<dbReference type="InterPro" id="IPR007410">
    <property type="entry name" value="LpqE-like"/>
</dbReference>
<feature type="signal peptide" evidence="1">
    <location>
        <begin position="1"/>
        <end position="23"/>
    </location>
</feature>
<comment type="caution">
    <text evidence="2">The sequence shown here is derived from an EMBL/GenBank/DDBJ whole genome shotgun (WGS) entry which is preliminary data.</text>
</comment>
<sequence length="152" mass="16223">MQKRSIIALFTTCAALALGSAHAQELRVSQAYARATMPQQPAGGAYLTIENRGKAADRLVGAATPVAKSVELHTMSMQGNVMKMREVGGIDIGSAATLEMKPGEGYHLMLMGLRQPLRAGERFPLTLQFDKAGKLEVEVSVQEAAGGHRHGH</sequence>
<dbReference type="EMBL" id="BPMK01000003">
    <property type="protein sequence ID" value="GIZ50833.1"/>
    <property type="molecule type" value="Genomic_DNA"/>
</dbReference>
<dbReference type="RefSeq" id="WP_220807004.1">
    <property type="nucleotide sequence ID" value="NZ_BPMK01000003.1"/>
</dbReference>
<dbReference type="SUPFAM" id="SSF110087">
    <property type="entry name" value="DR1885-like metal-binding protein"/>
    <property type="match status" value="1"/>
</dbReference>
<dbReference type="Pfam" id="PF04314">
    <property type="entry name" value="PCuAC"/>
    <property type="match status" value="1"/>
</dbReference>
<dbReference type="InterPro" id="IPR058248">
    <property type="entry name" value="Lxx211020-like"/>
</dbReference>
<dbReference type="Gene3D" id="2.60.40.1890">
    <property type="entry name" value="PCu(A)C copper chaperone"/>
    <property type="match status" value="1"/>
</dbReference>
<feature type="chain" id="PRO_5046933290" description="Copper chaperone PCu(A)C" evidence="1">
    <location>
        <begin position="24"/>
        <end position="152"/>
    </location>
</feature>
<dbReference type="PANTHER" id="PTHR36302:SF1">
    <property type="entry name" value="COPPER CHAPERONE PCU(A)C"/>
    <property type="match status" value="1"/>
</dbReference>
<protein>
    <recommendedName>
        <fullName evidence="4">Copper chaperone PCu(A)C</fullName>
    </recommendedName>
</protein>
<dbReference type="InterPro" id="IPR036182">
    <property type="entry name" value="PCuAC_sf"/>
</dbReference>
<accession>A0ABQ4Q159</accession>
<name>A0ABQ4Q159_9BURK</name>
<evidence type="ECO:0000256" key="1">
    <source>
        <dbReference type="SAM" id="SignalP"/>
    </source>
</evidence>
<evidence type="ECO:0000313" key="3">
    <source>
        <dbReference type="Proteomes" id="UP000887222"/>
    </source>
</evidence>
<reference evidence="2 3" key="1">
    <citation type="journal article" date="2022" name="Int. J. Syst. Evol. Microbiol.">
        <title>Noviherbaspirillum aridicola sp. nov., isolated from an arid soil in Pakistan.</title>
        <authorList>
            <person name="Khan I.U."/>
            <person name="Saqib M."/>
            <person name="Amin A."/>
            <person name="Hussain F."/>
            <person name="Li L."/>
            <person name="Liu Y.H."/>
            <person name="Fang B.Z."/>
            <person name="Ahmed I."/>
            <person name="Li W.J."/>
        </authorList>
    </citation>
    <scope>NUCLEOTIDE SEQUENCE [LARGE SCALE GENOMIC DNA]</scope>
    <source>
        <strain evidence="2 3">NCCP-691</strain>
    </source>
</reference>
<evidence type="ECO:0008006" key="4">
    <source>
        <dbReference type="Google" id="ProtNLM"/>
    </source>
</evidence>
<evidence type="ECO:0000313" key="2">
    <source>
        <dbReference type="EMBL" id="GIZ50833.1"/>
    </source>
</evidence>
<dbReference type="PANTHER" id="PTHR36302">
    <property type="entry name" value="BLR7088 PROTEIN"/>
    <property type="match status" value="1"/>
</dbReference>